<evidence type="ECO:0000256" key="1">
    <source>
        <dbReference type="SAM" id="SignalP"/>
    </source>
</evidence>
<accession>A0A2M6WR97</accession>
<sequence>MKKLIILPILFLALMLSGCANKYSDEQVNQLIQQEKEKNGSEITKLQDQINELKQNTNTEPVKISTSTEPAQIDYSGWQEYKNDCFSFKYPSDWNLWVDNKCSGVSIIKKGSELNRENIQFTNDKYIKISSLESGQYEKLVNENYTSYYYLNTTPAGPEPVIYLVKDKNVILANYSIYTSSATTAELTLKKIITTFKFLK</sequence>
<evidence type="ECO:0000313" key="2">
    <source>
        <dbReference type="EMBL" id="PIT95310.1"/>
    </source>
</evidence>
<keyword evidence="1" id="KW-0732">Signal</keyword>
<feature type="signal peptide" evidence="1">
    <location>
        <begin position="1"/>
        <end position="22"/>
    </location>
</feature>
<evidence type="ECO:0000313" key="3">
    <source>
        <dbReference type="Proteomes" id="UP000228900"/>
    </source>
</evidence>
<gene>
    <name evidence="2" type="ORF">COT98_00335</name>
</gene>
<feature type="chain" id="PRO_5014798769" description="DUF4367 domain-containing protein" evidence="1">
    <location>
        <begin position="23"/>
        <end position="200"/>
    </location>
</feature>
<organism evidence="2 3">
    <name type="scientific">Candidatus Falkowbacteria bacterium CG10_big_fil_rev_8_21_14_0_10_39_9</name>
    <dbReference type="NCBI Taxonomy" id="1974566"/>
    <lineage>
        <taxon>Bacteria</taxon>
        <taxon>Candidatus Falkowiibacteriota</taxon>
    </lineage>
</organism>
<reference evidence="3" key="1">
    <citation type="submission" date="2017-09" db="EMBL/GenBank/DDBJ databases">
        <title>Depth-based differentiation of microbial function through sediment-hosted aquifers and enrichment of novel symbionts in the deep terrestrial subsurface.</title>
        <authorList>
            <person name="Probst A.J."/>
            <person name="Ladd B."/>
            <person name="Jarett J.K."/>
            <person name="Geller-Mcgrath D.E."/>
            <person name="Sieber C.M.K."/>
            <person name="Emerson J.B."/>
            <person name="Anantharaman K."/>
            <person name="Thomas B.C."/>
            <person name="Malmstrom R."/>
            <person name="Stieglmeier M."/>
            <person name="Klingl A."/>
            <person name="Woyke T."/>
            <person name="Ryan C.M."/>
            <person name="Banfield J.F."/>
        </authorList>
    </citation>
    <scope>NUCLEOTIDE SEQUENCE [LARGE SCALE GENOMIC DNA]</scope>
</reference>
<comment type="caution">
    <text evidence="2">The sequence shown here is derived from an EMBL/GenBank/DDBJ whole genome shotgun (WGS) entry which is preliminary data.</text>
</comment>
<dbReference type="Proteomes" id="UP000228900">
    <property type="component" value="Unassembled WGS sequence"/>
</dbReference>
<proteinExistence type="predicted"/>
<evidence type="ECO:0008006" key="4">
    <source>
        <dbReference type="Google" id="ProtNLM"/>
    </source>
</evidence>
<dbReference type="PROSITE" id="PS51257">
    <property type="entry name" value="PROKAR_LIPOPROTEIN"/>
    <property type="match status" value="1"/>
</dbReference>
<protein>
    <recommendedName>
        <fullName evidence="4">DUF4367 domain-containing protein</fullName>
    </recommendedName>
</protein>
<name>A0A2M6WR97_9BACT</name>
<dbReference type="AlphaFoldDB" id="A0A2M6WR97"/>
<dbReference type="EMBL" id="PFAQ01000007">
    <property type="protein sequence ID" value="PIT95310.1"/>
    <property type="molecule type" value="Genomic_DNA"/>
</dbReference>